<dbReference type="Gene3D" id="3.40.50.300">
    <property type="entry name" value="P-loop containing nucleotide triphosphate hydrolases"/>
    <property type="match status" value="1"/>
</dbReference>
<dbReference type="SUPFAM" id="SSF52540">
    <property type="entry name" value="P-loop containing nucleoside triphosphate hydrolases"/>
    <property type="match status" value="1"/>
</dbReference>
<evidence type="ECO:0000256" key="1">
    <source>
        <dbReference type="ARBA" id="ARBA00022741"/>
    </source>
</evidence>
<reference evidence="4 5" key="1">
    <citation type="journal article" date="2016" name="J. Biotechnol.">
        <title>First complete genome sequence of a species in the genus Microterricola, an extremophilic cold active enzyme producing bacterial strain ERGS5:02 isolated from Sikkim Himalaya.</title>
        <authorList>
            <person name="Himanshu"/>
            <person name="Swarnkar M.K."/>
            <person name="Singh D."/>
            <person name="Kumar R."/>
        </authorList>
    </citation>
    <scope>NUCLEOTIDE SEQUENCE [LARGE SCALE GENOMIC DNA]</scope>
    <source>
        <strain evidence="4 5">ERGS5:02</strain>
    </source>
</reference>
<keyword evidence="1" id="KW-0547">Nucleotide-binding</keyword>
<gene>
    <name evidence="4" type="ORF">AWU67_10165</name>
</gene>
<dbReference type="InterPro" id="IPR003439">
    <property type="entry name" value="ABC_transporter-like_ATP-bd"/>
</dbReference>
<name>A0A109QY07_9MICO</name>
<dbReference type="InterPro" id="IPR017871">
    <property type="entry name" value="ABC_transporter-like_CS"/>
</dbReference>
<keyword evidence="5" id="KW-1185">Reference proteome</keyword>
<protein>
    <recommendedName>
        <fullName evidence="3">ABC transporter domain-containing protein</fullName>
    </recommendedName>
</protein>
<dbReference type="GO" id="GO:0005524">
    <property type="term" value="F:ATP binding"/>
    <property type="evidence" value="ECO:0007669"/>
    <property type="project" value="UniProtKB-KW"/>
</dbReference>
<dbReference type="RefSeq" id="WP_067228516.1">
    <property type="nucleotide sequence ID" value="NZ_CP014145.1"/>
</dbReference>
<feature type="domain" description="ABC transporter" evidence="3">
    <location>
        <begin position="18"/>
        <end position="260"/>
    </location>
</feature>
<proteinExistence type="predicted"/>
<dbReference type="Pfam" id="PF00005">
    <property type="entry name" value="ABC_tran"/>
    <property type="match status" value="1"/>
</dbReference>
<dbReference type="SMART" id="SM00382">
    <property type="entry name" value="AAA"/>
    <property type="match status" value="1"/>
</dbReference>
<evidence type="ECO:0000313" key="4">
    <source>
        <dbReference type="EMBL" id="AMB59163.1"/>
    </source>
</evidence>
<dbReference type="GO" id="GO:0016887">
    <property type="term" value="F:ATP hydrolysis activity"/>
    <property type="evidence" value="ECO:0007669"/>
    <property type="project" value="InterPro"/>
</dbReference>
<dbReference type="InterPro" id="IPR003593">
    <property type="entry name" value="AAA+_ATPase"/>
</dbReference>
<dbReference type="PANTHER" id="PTHR43790">
    <property type="entry name" value="CARBOHYDRATE TRANSPORT ATP-BINDING PROTEIN MG119-RELATED"/>
    <property type="match status" value="1"/>
</dbReference>
<dbReference type="CDD" id="cd03216">
    <property type="entry name" value="ABC_Carb_Monos_I"/>
    <property type="match status" value="1"/>
</dbReference>
<evidence type="ECO:0000259" key="3">
    <source>
        <dbReference type="PROSITE" id="PS50893"/>
    </source>
</evidence>
<organism evidence="4 5">
    <name type="scientific">Microterricola viridarii</name>
    <dbReference type="NCBI Taxonomy" id="412690"/>
    <lineage>
        <taxon>Bacteria</taxon>
        <taxon>Bacillati</taxon>
        <taxon>Actinomycetota</taxon>
        <taxon>Actinomycetes</taxon>
        <taxon>Micrococcales</taxon>
        <taxon>Microbacteriaceae</taxon>
        <taxon>Microterricola</taxon>
    </lineage>
</organism>
<dbReference type="KEGG" id="mvd:AWU67_10165"/>
<accession>A0A109QY07</accession>
<dbReference type="EMBL" id="CP014145">
    <property type="protein sequence ID" value="AMB59163.1"/>
    <property type="molecule type" value="Genomic_DNA"/>
</dbReference>
<evidence type="ECO:0000256" key="2">
    <source>
        <dbReference type="ARBA" id="ARBA00022840"/>
    </source>
</evidence>
<sequence>MDSGFPPAEHSAGIMPVIETRGITKSFGHVQALRGASLRAYPGEVLALIGDNGAGKSTLSNVIAGVHSADAGELILRGESVNVSSVRHARELGIEIVYQDLAQAPDLSVVQNFFFGRELLIKGPGRLIGQVDEAAMRERTKEAMSLLGAQVPSLTAPVSALSGGQRQAIAVARAVMWATAAIVMDEPTAALGTKQTKMVYDAVRAAADRDLAVIFVSHDIPKMLDFADRIAIMRHGQVVAQMPTAGLQLVDVLTTMLSAQADASEGEAA</sequence>
<dbReference type="PROSITE" id="PS00211">
    <property type="entry name" value="ABC_TRANSPORTER_1"/>
    <property type="match status" value="1"/>
</dbReference>
<dbReference type="Proteomes" id="UP000058305">
    <property type="component" value="Chromosome"/>
</dbReference>
<reference evidence="5" key="2">
    <citation type="submission" date="2016-01" db="EMBL/GenBank/DDBJ databases">
        <title>First complete genome sequence of a species in the genus Microterricola, an extremophilic cold active enzyme producing strain ERGS5:02 isolated from Sikkim Himalaya.</title>
        <authorList>
            <person name="Kumar R."/>
            <person name="Singh D."/>
            <person name="Swarnkar M.K."/>
        </authorList>
    </citation>
    <scope>NUCLEOTIDE SEQUENCE [LARGE SCALE GENOMIC DNA]</scope>
    <source>
        <strain evidence="5">ERGS5:02</strain>
    </source>
</reference>
<dbReference type="AlphaFoldDB" id="A0A109QY07"/>
<dbReference type="InterPro" id="IPR027417">
    <property type="entry name" value="P-loop_NTPase"/>
</dbReference>
<dbReference type="PROSITE" id="PS50893">
    <property type="entry name" value="ABC_TRANSPORTER_2"/>
    <property type="match status" value="1"/>
</dbReference>
<keyword evidence="2" id="KW-0067">ATP-binding</keyword>
<evidence type="ECO:0000313" key="5">
    <source>
        <dbReference type="Proteomes" id="UP000058305"/>
    </source>
</evidence>
<dbReference type="PANTHER" id="PTHR43790:SF8">
    <property type="entry name" value="SUGAR ABC TRANSPORTER ATP-BINDING PROTEIN"/>
    <property type="match status" value="1"/>
</dbReference>
<dbReference type="InterPro" id="IPR050107">
    <property type="entry name" value="ABC_carbohydrate_import_ATPase"/>
</dbReference>